<reference evidence="2 3" key="1">
    <citation type="submission" date="2017-07" db="EMBL/GenBank/DDBJ databases">
        <title>The new phylogeny of genus Mycobacterium.</title>
        <authorList>
            <person name="Tortoli E."/>
            <person name="Trovato A."/>
            <person name="Cirillo D.M."/>
        </authorList>
    </citation>
    <scope>NUCLEOTIDE SEQUENCE [LARGE SCALE GENOMIC DNA]</scope>
    <source>
        <strain evidence="2 3">ATCC 33027</strain>
    </source>
</reference>
<dbReference type="InterPro" id="IPR021903">
    <property type="entry name" value="DUF3515"/>
</dbReference>
<keyword evidence="1" id="KW-0472">Membrane</keyword>
<sequence>MPTEPASAATDEHTPDGPPRALLIAGIVVALAALGGVLAIAATRHAPIQPVVIAAAPAPQADSPTCRALLDALPANLGEFHRVAAADPVPPGAAAWRGEADNYPVVMRCGIDRPAEFVVGSPIQMVNAVQWFRLDDPDIDRSTWVTVDRPVYVALTLPTESGPTPIQAMSDLIARIIPAVPIDPNPAR</sequence>
<accession>A0A255DSN2</accession>
<keyword evidence="3" id="KW-1185">Reference proteome</keyword>
<evidence type="ECO:0000313" key="2">
    <source>
        <dbReference type="EMBL" id="OYN82244.1"/>
    </source>
</evidence>
<dbReference type="Proteomes" id="UP000216063">
    <property type="component" value="Unassembled WGS sequence"/>
</dbReference>
<dbReference type="AlphaFoldDB" id="A0A255DSN2"/>
<name>A0A255DSN2_9MYCO</name>
<dbReference type="RefSeq" id="WP_094476277.1">
    <property type="nucleotide sequence ID" value="NZ_JACKSC010000185.1"/>
</dbReference>
<dbReference type="Pfam" id="PF12028">
    <property type="entry name" value="DUF3515"/>
    <property type="match status" value="1"/>
</dbReference>
<feature type="transmembrane region" description="Helical" evidence="1">
    <location>
        <begin position="20"/>
        <end position="41"/>
    </location>
</feature>
<organism evidence="2 3">
    <name type="scientific">Mycolicibacterium sphagni</name>
    <dbReference type="NCBI Taxonomy" id="1786"/>
    <lineage>
        <taxon>Bacteria</taxon>
        <taxon>Bacillati</taxon>
        <taxon>Actinomycetota</taxon>
        <taxon>Actinomycetes</taxon>
        <taxon>Mycobacteriales</taxon>
        <taxon>Mycobacteriaceae</taxon>
        <taxon>Mycolicibacterium</taxon>
    </lineage>
</organism>
<proteinExistence type="predicted"/>
<dbReference type="EMBL" id="NOZR01000002">
    <property type="protein sequence ID" value="OYN82244.1"/>
    <property type="molecule type" value="Genomic_DNA"/>
</dbReference>
<evidence type="ECO:0000256" key="1">
    <source>
        <dbReference type="SAM" id="Phobius"/>
    </source>
</evidence>
<keyword evidence="1" id="KW-0812">Transmembrane</keyword>
<keyword evidence="1" id="KW-1133">Transmembrane helix</keyword>
<evidence type="ECO:0000313" key="3">
    <source>
        <dbReference type="Proteomes" id="UP000216063"/>
    </source>
</evidence>
<comment type="caution">
    <text evidence="2">The sequence shown here is derived from an EMBL/GenBank/DDBJ whole genome shotgun (WGS) entry which is preliminary data.</text>
</comment>
<gene>
    <name evidence="2" type="ORF">CG716_02940</name>
</gene>
<dbReference type="OrthoDB" id="4422435at2"/>
<evidence type="ECO:0008006" key="4">
    <source>
        <dbReference type="Google" id="ProtNLM"/>
    </source>
</evidence>
<protein>
    <recommendedName>
        <fullName evidence="4">DUF3515 domain-containing protein</fullName>
    </recommendedName>
</protein>